<dbReference type="AlphaFoldDB" id="A0A2C9CQN9"/>
<reference evidence="3" key="1">
    <citation type="submission" date="2017-09" db="EMBL/GenBank/DDBJ databases">
        <authorList>
            <person name="Varghese N."/>
            <person name="Submissions S."/>
        </authorList>
    </citation>
    <scope>NUCLEOTIDE SEQUENCE [LARGE SCALE GENOMIC DNA]</scope>
    <source>
        <strain evidence="3">C7</strain>
    </source>
</reference>
<dbReference type="EMBL" id="OCTN01000002">
    <property type="protein sequence ID" value="SOH93527.1"/>
    <property type="molecule type" value="Genomic_DNA"/>
</dbReference>
<protein>
    <submittedName>
        <fullName evidence="2">Uncharacterized protein</fullName>
    </submittedName>
</protein>
<feature type="chain" id="PRO_5013220149" evidence="1">
    <location>
        <begin position="22"/>
        <end position="86"/>
    </location>
</feature>
<proteinExistence type="predicted"/>
<dbReference type="Proteomes" id="UP000220034">
    <property type="component" value="Unassembled WGS sequence"/>
</dbReference>
<evidence type="ECO:0000313" key="2">
    <source>
        <dbReference type="EMBL" id="SOH93527.1"/>
    </source>
</evidence>
<organism evidence="2 3">
    <name type="scientific">Pontivivens marinum</name>
    <dbReference type="NCBI Taxonomy" id="1690039"/>
    <lineage>
        <taxon>Bacteria</taxon>
        <taxon>Pseudomonadati</taxon>
        <taxon>Pseudomonadota</taxon>
        <taxon>Alphaproteobacteria</taxon>
        <taxon>Rhodobacterales</taxon>
        <taxon>Paracoccaceae</taxon>
        <taxon>Pontivivens</taxon>
    </lineage>
</organism>
<accession>A0A2C9CQN9</accession>
<dbReference type="RefSeq" id="WP_097929106.1">
    <property type="nucleotide sequence ID" value="NZ_OCTN01000002.1"/>
</dbReference>
<evidence type="ECO:0000313" key="3">
    <source>
        <dbReference type="Proteomes" id="UP000220034"/>
    </source>
</evidence>
<feature type="signal peptide" evidence="1">
    <location>
        <begin position="1"/>
        <end position="21"/>
    </location>
</feature>
<keyword evidence="1" id="KW-0732">Signal</keyword>
<name>A0A2C9CQN9_9RHOB</name>
<keyword evidence="3" id="KW-1185">Reference proteome</keyword>
<evidence type="ECO:0000256" key="1">
    <source>
        <dbReference type="SAM" id="SignalP"/>
    </source>
</evidence>
<gene>
    <name evidence="2" type="ORF">SAMN06273572_102203</name>
</gene>
<sequence>MKNTIIALTTAATLASTAAFADAHSEMTMGEGLTMFETLVSNELSALGVEVDVSTLTMGQLAQIKDVVESDESTSEQTRNIEAIIN</sequence>